<keyword evidence="6" id="KW-1185">Reference proteome</keyword>
<comment type="similarity">
    <text evidence="1 3">Belongs to the Nudix hydrolase family.</text>
</comment>
<feature type="domain" description="Nudix hydrolase" evidence="4">
    <location>
        <begin position="25"/>
        <end position="168"/>
    </location>
</feature>
<dbReference type="SUPFAM" id="SSF55811">
    <property type="entry name" value="Nudix"/>
    <property type="match status" value="1"/>
</dbReference>
<accession>A0AAE3EB63</accession>
<keyword evidence="2 3" id="KW-0378">Hydrolase</keyword>
<dbReference type="EMBL" id="JAJEQR010000023">
    <property type="protein sequence ID" value="MCC2231168.1"/>
    <property type="molecule type" value="Genomic_DNA"/>
</dbReference>
<dbReference type="Pfam" id="PF00293">
    <property type="entry name" value="NUDIX"/>
    <property type="match status" value="1"/>
</dbReference>
<evidence type="ECO:0000256" key="2">
    <source>
        <dbReference type="ARBA" id="ARBA00022801"/>
    </source>
</evidence>
<evidence type="ECO:0000256" key="3">
    <source>
        <dbReference type="RuleBase" id="RU003476"/>
    </source>
</evidence>
<evidence type="ECO:0000259" key="4">
    <source>
        <dbReference type="PROSITE" id="PS51462"/>
    </source>
</evidence>
<dbReference type="CDD" id="cd18873">
    <property type="entry name" value="NUDIX_NadM_like"/>
    <property type="match status" value="1"/>
</dbReference>
<evidence type="ECO:0000256" key="1">
    <source>
        <dbReference type="ARBA" id="ARBA00005582"/>
    </source>
</evidence>
<dbReference type="InterPro" id="IPR015797">
    <property type="entry name" value="NUDIX_hydrolase-like_dom_sf"/>
</dbReference>
<dbReference type="PRINTS" id="PR00502">
    <property type="entry name" value="NUDIXFAMILY"/>
</dbReference>
<dbReference type="Proteomes" id="UP001198182">
    <property type="component" value="Unassembled WGS sequence"/>
</dbReference>
<dbReference type="AlphaFoldDB" id="A0AAE3EB63"/>
<reference evidence="5" key="1">
    <citation type="submission" date="2021-10" db="EMBL/GenBank/DDBJ databases">
        <title>Anaerobic single-cell dispensing facilitates the cultivation of human gut bacteria.</title>
        <authorList>
            <person name="Afrizal A."/>
        </authorList>
    </citation>
    <scope>NUCLEOTIDE SEQUENCE</scope>
    <source>
        <strain evidence="5">CLA-AA-H215</strain>
    </source>
</reference>
<dbReference type="PROSITE" id="PS51462">
    <property type="entry name" value="NUDIX"/>
    <property type="match status" value="1"/>
</dbReference>
<dbReference type="PROSITE" id="PS00893">
    <property type="entry name" value="NUDIX_BOX"/>
    <property type="match status" value="1"/>
</dbReference>
<name>A0AAE3EB63_9FIRM</name>
<dbReference type="RefSeq" id="WP_308453690.1">
    <property type="nucleotide sequence ID" value="NZ_JAJEQR010000023.1"/>
</dbReference>
<sequence>MELLDKKGRTEAEFLASYDKNRYEKPSVAADIVVFSTVRATDKSESYQVLLVRRGGHPFLGQYALPGGFVEPDETVEDAVSRELREETGVTTGKGYRKVTPQLLNVYSKPDRDPRMRVMSLAYVAVVNAAEVKVKAGDDAAEAGWFRINMTRTAINRESGVITYHLELTREDICLSANLDYRRWYGVLTDNEEWTLHDSEGLAFDHAKIIAEAFKKWQRMT</sequence>
<dbReference type="PANTHER" id="PTHR43736:SF1">
    <property type="entry name" value="DIHYDRONEOPTERIN TRIPHOSPHATE DIPHOSPHATASE"/>
    <property type="match status" value="1"/>
</dbReference>
<dbReference type="PANTHER" id="PTHR43736">
    <property type="entry name" value="ADP-RIBOSE PYROPHOSPHATASE"/>
    <property type="match status" value="1"/>
</dbReference>
<evidence type="ECO:0000313" key="5">
    <source>
        <dbReference type="EMBL" id="MCC2231168.1"/>
    </source>
</evidence>
<gene>
    <name evidence="5" type="ORF">LKD81_09210</name>
</gene>
<comment type="caution">
    <text evidence="5">The sequence shown here is derived from an EMBL/GenBank/DDBJ whole genome shotgun (WGS) entry which is preliminary data.</text>
</comment>
<dbReference type="GO" id="GO:0016787">
    <property type="term" value="F:hydrolase activity"/>
    <property type="evidence" value="ECO:0007669"/>
    <property type="project" value="UniProtKB-KW"/>
</dbReference>
<dbReference type="InterPro" id="IPR020476">
    <property type="entry name" value="Nudix_hydrolase"/>
</dbReference>
<dbReference type="Gene3D" id="3.90.79.10">
    <property type="entry name" value="Nucleoside Triphosphate Pyrophosphohydrolase"/>
    <property type="match status" value="1"/>
</dbReference>
<dbReference type="InterPro" id="IPR020084">
    <property type="entry name" value="NUDIX_hydrolase_CS"/>
</dbReference>
<dbReference type="InterPro" id="IPR000086">
    <property type="entry name" value="NUDIX_hydrolase_dom"/>
</dbReference>
<evidence type="ECO:0000313" key="6">
    <source>
        <dbReference type="Proteomes" id="UP001198182"/>
    </source>
</evidence>
<protein>
    <submittedName>
        <fullName evidence="5">NUDIX hydrolase</fullName>
    </submittedName>
</protein>
<proteinExistence type="inferred from homology"/>
<organism evidence="5 6">
    <name type="scientific">Hominifimenecus microfluidus</name>
    <dbReference type="NCBI Taxonomy" id="2885348"/>
    <lineage>
        <taxon>Bacteria</taxon>
        <taxon>Bacillati</taxon>
        <taxon>Bacillota</taxon>
        <taxon>Clostridia</taxon>
        <taxon>Lachnospirales</taxon>
        <taxon>Lachnospiraceae</taxon>
        <taxon>Hominifimenecus</taxon>
    </lineage>
</organism>